<evidence type="ECO:0000256" key="5">
    <source>
        <dbReference type="ARBA" id="ARBA00023268"/>
    </source>
</evidence>
<dbReference type="OrthoDB" id="9758038at2"/>
<dbReference type="SMART" id="SM00471">
    <property type="entry name" value="HDc"/>
    <property type="match status" value="1"/>
</dbReference>
<dbReference type="SUPFAM" id="SSF109604">
    <property type="entry name" value="HD-domain/PDEase-like"/>
    <property type="match status" value="1"/>
</dbReference>
<evidence type="ECO:0000313" key="8">
    <source>
        <dbReference type="Proteomes" id="UP000266975"/>
    </source>
</evidence>
<evidence type="ECO:0000259" key="6">
    <source>
        <dbReference type="PROSITE" id="PS51831"/>
    </source>
</evidence>
<dbReference type="InterPro" id="IPR010043">
    <property type="entry name" value="UTase/UR"/>
</dbReference>
<proteinExistence type="predicted"/>
<comment type="caution">
    <text evidence="7">The sequence shown here is derived from an EMBL/GenBank/DDBJ whole genome shotgun (WGS) entry which is preliminary data.</text>
</comment>
<dbReference type="InterPro" id="IPR003607">
    <property type="entry name" value="HD/PDEase_dom"/>
</dbReference>
<dbReference type="EC" id="2.7.7.59" evidence="7"/>
<evidence type="ECO:0000256" key="2">
    <source>
        <dbReference type="ARBA" id="ARBA00022695"/>
    </source>
</evidence>
<dbReference type="Pfam" id="PF08335">
    <property type="entry name" value="GlnD_UR_UTase"/>
    <property type="match status" value="1"/>
</dbReference>
<protein>
    <submittedName>
        <fullName evidence="7">[protein-PII] uridylyltransferase</fullName>
        <ecNumber evidence="7">2.7.7.59</ecNumber>
    </submittedName>
</protein>
<keyword evidence="1 7" id="KW-0808">Transferase</keyword>
<organism evidence="7 8">
    <name type="scientific">Corynebacterium alimapuense</name>
    <dbReference type="NCBI Taxonomy" id="1576874"/>
    <lineage>
        <taxon>Bacteria</taxon>
        <taxon>Bacillati</taxon>
        <taxon>Actinomycetota</taxon>
        <taxon>Actinomycetes</taxon>
        <taxon>Mycobacteriales</taxon>
        <taxon>Corynebacteriaceae</taxon>
        <taxon>Corynebacterium</taxon>
    </lineage>
</organism>
<accession>A0A3M8KA74</accession>
<dbReference type="InterPro" id="IPR002934">
    <property type="entry name" value="Polymerase_NTP_transf_dom"/>
</dbReference>
<dbReference type="InterPro" id="IPR006674">
    <property type="entry name" value="HD_domain"/>
</dbReference>
<dbReference type="Gene3D" id="1.10.3090.10">
    <property type="entry name" value="cca-adding enzyme, domain 2"/>
    <property type="match status" value="1"/>
</dbReference>
<evidence type="ECO:0000256" key="3">
    <source>
        <dbReference type="ARBA" id="ARBA00022801"/>
    </source>
</evidence>
<dbReference type="InterPro" id="IPR043519">
    <property type="entry name" value="NT_sf"/>
</dbReference>
<dbReference type="PANTHER" id="PTHR47320">
    <property type="entry name" value="BIFUNCTIONAL URIDYLYLTRANSFERASE/URIDYLYL-REMOVING ENZYME"/>
    <property type="match status" value="1"/>
</dbReference>
<dbReference type="AlphaFoldDB" id="A0A3M8KA74"/>
<dbReference type="GO" id="GO:0008773">
    <property type="term" value="F:[protein-PII] uridylyltransferase activity"/>
    <property type="evidence" value="ECO:0007669"/>
    <property type="project" value="UniProtKB-EC"/>
</dbReference>
<keyword evidence="2 7" id="KW-0548">Nucleotidyltransferase</keyword>
<evidence type="ECO:0000313" key="7">
    <source>
        <dbReference type="EMBL" id="RNE49432.1"/>
    </source>
</evidence>
<dbReference type="SUPFAM" id="SSF81301">
    <property type="entry name" value="Nucleotidyltransferase"/>
    <property type="match status" value="1"/>
</dbReference>
<sequence>MPSDPTSIREAAVARATDLINSLPLPEHCSLVATGSLARGEMTGFSDLDLILLHPDSVEVTSAELEALWYPIWDAKYRLDHAVRTPEDCAGILGEESTAALAVLEMRHLWGDPALTHRTRDLARRRWRSEIQGNFDDLVATSAARWRRAGSVVNMTHPDIKHGRGGLRDIDLLRALALANLCDATALTEERLLLLNVRTLLHEQAHRLRDILDPEFAEDIAGELGMPDRYALAAEIADAARNIDRAVTAGMATARGSLSNHAARRGARAPRRPLDLDVVDYGGQITLSRKPDMEDPFLLLRVAAAAARTGLPVNEYTWRRLADLPELPEIWSASAADDFFALLSSPEHSADVINVLDQHGLWDQLVPEWAHIRGLLPRERTHIHTIDAHSLVTVSYCAAATVTVARPDLLLLGALYHDIGKGYGRPHAEVGAELVTAMAKRLGLNLSDLSRVQTLVAEHTSIARLVAVADPYSDKTRDQLLDALHYDQVTVDLLEVLTEADAKATGPGVWNHRLEAGLRVLASRSRRALTELVPDRPVVEAPSEIGLRMNQERQSLTIWWSGKQQTDVVGVLAVIFAKAWNIIDAKLAVAEDGTLHLELDARPGVETLREAADAVSFTQSYYSGVYSKLPKVKPGPTAVSWNANVLEVRTIDRPAALGTLLAVLPEVSWLSMRTPGATMIVQAAFEGTVDRDQVDKDVTRALATS</sequence>
<dbReference type="InterPro" id="IPR013546">
    <property type="entry name" value="PII_UdlTrfase/GS_AdlTrfase"/>
</dbReference>
<keyword evidence="5" id="KW-0511">Multifunctional enzyme</keyword>
<dbReference type="Pfam" id="PF01909">
    <property type="entry name" value="NTP_transf_2"/>
    <property type="match status" value="1"/>
</dbReference>
<dbReference type="PANTHER" id="PTHR47320:SF1">
    <property type="entry name" value="BIFUNCTIONAL URIDYLYLTRANSFERASE_URIDYLYL-REMOVING ENZYME"/>
    <property type="match status" value="1"/>
</dbReference>
<keyword evidence="8" id="KW-1185">Reference proteome</keyword>
<keyword evidence="4" id="KW-0460">Magnesium</keyword>
<dbReference type="NCBIfam" id="NF001265">
    <property type="entry name" value="PRK00227.1"/>
    <property type="match status" value="1"/>
</dbReference>
<dbReference type="EMBL" id="PTJO01000003">
    <property type="protein sequence ID" value="RNE49432.1"/>
    <property type="molecule type" value="Genomic_DNA"/>
</dbReference>
<name>A0A3M8KA74_9CORY</name>
<feature type="domain" description="HD" evidence="6">
    <location>
        <begin position="386"/>
        <end position="487"/>
    </location>
</feature>
<dbReference type="Pfam" id="PF01966">
    <property type="entry name" value="HD"/>
    <property type="match status" value="1"/>
</dbReference>
<dbReference type="Proteomes" id="UP000266975">
    <property type="component" value="Unassembled WGS sequence"/>
</dbReference>
<gene>
    <name evidence="7" type="primary">glnD</name>
    <name evidence="7" type="ORF">C5L39_03455</name>
</gene>
<dbReference type="PROSITE" id="PS51831">
    <property type="entry name" value="HD"/>
    <property type="match status" value="1"/>
</dbReference>
<dbReference type="RefSeq" id="WP_123047478.1">
    <property type="nucleotide sequence ID" value="NZ_PTJO01000003.1"/>
</dbReference>
<evidence type="ECO:0000256" key="1">
    <source>
        <dbReference type="ARBA" id="ARBA00022679"/>
    </source>
</evidence>
<dbReference type="SUPFAM" id="SSF81593">
    <property type="entry name" value="Nucleotidyltransferase substrate binding subunit/domain"/>
    <property type="match status" value="1"/>
</dbReference>
<dbReference type="GO" id="GO:0016787">
    <property type="term" value="F:hydrolase activity"/>
    <property type="evidence" value="ECO:0007669"/>
    <property type="project" value="UniProtKB-KW"/>
</dbReference>
<keyword evidence="3" id="KW-0378">Hydrolase</keyword>
<reference evidence="7 8" key="1">
    <citation type="submission" date="2018-02" db="EMBL/GenBank/DDBJ databases">
        <title>Corynebacterium alimpuense sp. nov., a marine obligate actinomycete isolated from sediments of Valparaiso bay, Chile.</title>
        <authorList>
            <person name="Claverias F."/>
            <person name="Gonzales-Siles L."/>
            <person name="Salva-Serra F."/>
            <person name="Inganaes E."/>
            <person name="Molin K."/>
            <person name="Cumsille A."/>
            <person name="Undabarrena A."/>
            <person name="Couve E."/>
            <person name="Moore E.R.B."/>
            <person name="Gomila M."/>
            <person name="Camara B."/>
        </authorList>
    </citation>
    <scope>NUCLEOTIDE SEQUENCE [LARGE SCALE GENOMIC DNA]</scope>
    <source>
        <strain evidence="7 8">CCUG 69366</strain>
    </source>
</reference>
<evidence type="ECO:0000256" key="4">
    <source>
        <dbReference type="ARBA" id="ARBA00022842"/>
    </source>
</evidence>